<name>A0A085NFL8_9BILA</name>
<dbReference type="Proteomes" id="UP000030758">
    <property type="component" value="Unassembled WGS sequence"/>
</dbReference>
<feature type="compositionally biased region" description="Basic and acidic residues" evidence="1">
    <location>
        <begin position="76"/>
        <end position="86"/>
    </location>
</feature>
<accession>A0A085NFL8</accession>
<evidence type="ECO:0000313" key="2">
    <source>
        <dbReference type="EMBL" id="KFD68264.1"/>
    </source>
</evidence>
<dbReference type="EMBL" id="KL367506">
    <property type="protein sequence ID" value="KFD68264.1"/>
    <property type="molecule type" value="Genomic_DNA"/>
</dbReference>
<dbReference type="AlphaFoldDB" id="A0A085NFL8"/>
<organism evidence="2">
    <name type="scientific">Trichuris suis</name>
    <name type="common">pig whipworm</name>
    <dbReference type="NCBI Taxonomy" id="68888"/>
    <lineage>
        <taxon>Eukaryota</taxon>
        <taxon>Metazoa</taxon>
        <taxon>Ecdysozoa</taxon>
        <taxon>Nematoda</taxon>
        <taxon>Enoplea</taxon>
        <taxon>Dorylaimia</taxon>
        <taxon>Trichinellida</taxon>
        <taxon>Trichuridae</taxon>
        <taxon>Trichuris</taxon>
    </lineage>
</organism>
<feature type="non-terminal residue" evidence="2">
    <location>
        <position position="270"/>
    </location>
</feature>
<reference evidence="2" key="1">
    <citation type="journal article" date="2014" name="Nat. Genet.">
        <title>Genome and transcriptome of the porcine whipworm Trichuris suis.</title>
        <authorList>
            <person name="Jex A.R."/>
            <person name="Nejsum P."/>
            <person name="Schwarz E.M."/>
            <person name="Hu L."/>
            <person name="Young N.D."/>
            <person name="Hall R.S."/>
            <person name="Korhonen P.K."/>
            <person name="Liao S."/>
            <person name="Thamsborg S."/>
            <person name="Xia J."/>
            <person name="Xu P."/>
            <person name="Wang S."/>
            <person name="Scheerlinck J.P."/>
            <person name="Hofmann A."/>
            <person name="Sternberg P.W."/>
            <person name="Wang J."/>
            <person name="Gasser R.B."/>
        </authorList>
    </citation>
    <scope>NUCLEOTIDE SEQUENCE [LARGE SCALE GENOMIC DNA]</scope>
    <source>
        <strain evidence="2">DCEP-RM93F</strain>
    </source>
</reference>
<protein>
    <submittedName>
        <fullName evidence="2">Uncharacterized protein</fullName>
    </submittedName>
</protein>
<feature type="region of interest" description="Disordered" evidence="1">
    <location>
        <begin position="66"/>
        <end position="86"/>
    </location>
</feature>
<gene>
    <name evidence="2" type="ORF">M514_03103</name>
</gene>
<proteinExistence type="predicted"/>
<sequence length="270" mass="30556">MKSKVGITKPLAACKFTAQADLVKVTNARVTSTGEPQGFCVTAFVQVGKNKGAAGGYEVVPPNHRKRCKRQVANQRDQRKGPENMKQKNSVGKYAYCYLHCRAGVQIDPVKLQMIERKNLHPVQLQEKVNCHCASNQHWQQYDAISIQPYAMCASSSYRTGSFGDASIKDDVIKEMIVRWLVFPFSTRSHRQRRSRNLLPLTNATPPNNCLKNLRMPWQSGSLCSMSLPITFLKLGKVCAFDYIFPTAKTLYRALKLSVDCGLLRRRQWK</sequence>
<evidence type="ECO:0000256" key="1">
    <source>
        <dbReference type="SAM" id="MobiDB-lite"/>
    </source>
</evidence>